<dbReference type="SUPFAM" id="SSF46548">
    <property type="entry name" value="alpha-helical ferredoxin"/>
    <property type="match status" value="1"/>
</dbReference>
<sequence>MSGKKKKLNLNRVSMPKQSPEERRHNFLEVACGYSEEQAIEEANRCLQCKKPRCMEGCPVGIEIPDFIRAIQDGEMENAVRIIKAKNSLPGICGRVCPQEVQCESRCVLEKKGAPIAIGRLERFVADWEAGHSHQDEHSDSEASVGEELSTEVQPSSGKKVAVVGAGPAGLTCAADLAKRGHKVTVFEALHDAGGVLIYGIPEFRLPKDIVRSEVEYVKRLGVEFELDSVVGRLVQVDELLKNGFDAVFLGIGAGAPRFLNIPGENLNGVYSANEYLTRVNLMKAYKFPEYDTPIRQGDRVAVVGGGNVAMDAARCAVRLGAEEVHVIYRRSEAEMPARLEEIENAKEEGVIFDFLTNPTRFIGDDRGRVAQMEVVNMVLGEPDASGRRRPVAEKGSEHMVDVDTVIIAVGTIPNPLVPGNTPGLETTKWGTLVADEDGRTTRERVWAGGDITTGGATVISAMGAGKKAAEDIDRWLREDGPWSR</sequence>
<reference evidence="5" key="1">
    <citation type="journal article" date="2015" name="MBio">
        <title>Genome-resolved metagenomic analysis reveals roles for candidate phyla and other microbial community members in biogeochemical transformations in oil reservoirs.</title>
        <authorList>
            <person name="Hu P."/>
            <person name="Tom L."/>
            <person name="Singh A."/>
            <person name="Thomas B.C."/>
            <person name="Baker B.J."/>
            <person name="Piceno Y.M."/>
            <person name="Andersen G.L."/>
            <person name="Banfield J.F."/>
        </authorList>
    </citation>
    <scope>NUCLEOTIDE SEQUENCE [LARGE SCALE GENOMIC DNA]</scope>
    <source>
        <strain evidence="5">56_747</strain>
    </source>
</reference>
<dbReference type="Pfam" id="PF07992">
    <property type="entry name" value="Pyr_redox_2"/>
    <property type="match status" value="1"/>
</dbReference>
<evidence type="ECO:0000313" key="6">
    <source>
        <dbReference type="Proteomes" id="UP000053961"/>
    </source>
</evidence>
<dbReference type="InterPro" id="IPR006004">
    <property type="entry name" value="SudA-like"/>
</dbReference>
<feature type="compositionally biased region" description="Basic and acidic residues" evidence="1">
    <location>
        <begin position="130"/>
        <end position="141"/>
    </location>
</feature>
<dbReference type="GO" id="GO:0016491">
    <property type="term" value="F:oxidoreductase activity"/>
    <property type="evidence" value="ECO:0007669"/>
    <property type="project" value="InterPro"/>
</dbReference>
<evidence type="ECO:0000256" key="1">
    <source>
        <dbReference type="SAM" id="MobiDB-lite"/>
    </source>
</evidence>
<evidence type="ECO:0000313" key="7">
    <source>
        <dbReference type="Proteomes" id="UP000057043"/>
    </source>
</evidence>
<gene>
    <name evidence="4" type="ORF">XD72_1126</name>
    <name evidence="5" type="ORF">XE07_1710</name>
</gene>
<dbReference type="GO" id="GO:0051536">
    <property type="term" value="F:iron-sulfur cluster binding"/>
    <property type="evidence" value="ECO:0007669"/>
    <property type="project" value="InterPro"/>
</dbReference>
<dbReference type="Proteomes" id="UP000057043">
    <property type="component" value="Unassembled WGS sequence"/>
</dbReference>
<dbReference type="InterPro" id="IPR036188">
    <property type="entry name" value="FAD/NAD-bd_sf"/>
</dbReference>
<dbReference type="InterPro" id="IPR009051">
    <property type="entry name" value="Helical_ferredxn"/>
</dbReference>
<dbReference type="InterPro" id="IPR023753">
    <property type="entry name" value="FAD/NAD-binding_dom"/>
</dbReference>
<dbReference type="SUPFAM" id="SSF51971">
    <property type="entry name" value="Nucleotide-binding domain"/>
    <property type="match status" value="2"/>
</dbReference>
<dbReference type="EMBL" id="LGHB01000030">
    <property type="protein sequence ID" value="KUK95634.1"/>
    <property type="molecule type" value="Genomic_DNA"/>
</dbReference>
<dbReference type="PATRIC" id="fig|301375.6.peg.913"/>
<organism evidence="5 6">
    <name type="scientific">Methanothrix harundinacea</name>
    <dbReference type="NCBI Taxonomy" id="301375"/>
    <lineage>
        <taxon>Archaea</taxon>
        <taxon>Methanobacteriati</taxon>
        <taxon>Methanobacteriota</taxon>
        <taxon>Stenosarchaea group</taxon>
        <taxon>Methanomicrobia</taxon>
        <taxon>Methanotrichales</taxon>
        <taxon>Methanotrichaceae</taxon>
        <taxon>Methanothrix</taxon>
    </lineage>
</organism>
<dbReference type="EMBL" id="LGFT01000023">
    <property type="protein sequence ID" value="KUK44518.1"/>
    <property type="molecule type" value="Genomic_DNA"/>
</dbReference>
<dbReference type="PRINTS" id="PR00419">
    <property type="entry name" value="ADXRDTASE"/>
</dbReference>
<dbReference type="InterPro" id="IPR028261">
    <property type="entry name" value="DPD_II"/>
</dbReference>
<name>A0A117MBY9_9EURY</name>
<dbReference type="AlphaFoldDB" id="A0A117MBY9"/>
<dbReference type="Pfam" id="PF14691">
    <property type="entry name" value="Fer4_20"/>
    <property type="match status" value="1"/>
</dbReference>
<accession>A0A117MBY9</accession>
<comment type="caution">
    <text evidence="5">The sequence shown here is derived from an EMBL/GenBank/DDBJ whole genome shotgun (WGS) entry which is preliminary data.</text>
</comment>
<evidence type="ECO:0000259" key="2">
    <source>
        <dbReference type="Pfam" id="PF07992"/>
    </source>
</evidence>
<feature type="domain" description="FAD/NAD(P)-binding" evidence="2">
    <location>
        <begin position="159"/>
        <end position="466"/>
    </location>
</feature>
<dbReference type="Proteomes" id="UP000053961">
    <property type="component" value="Unassembled WGS sequence"/>
</dbReference>
<dbReference type="NCBIfam" id="TIGR01316">
    <property type="entry name" value="gltA"/>
    <property type="match status" value="1"/>
</dbReference>
<feature type="region of interest" description="Disordered" evidence="1">
    <location>
        <begin position="1"/>
        <end position="22"/>
    </location>
</feature>
<protein>
    <submittedName>
        <fullName evidence="5">Glutamate synthase (NADPH), homotetrameric</fullName>
    </submittedName>
</protein>
<reference evidence="6 7" key="2">
    <citation type="journal article" date="2015" name="MBio">
        <title>Genome-Resolved Metagenomic Analysis Reveals Roles for Candidate Phyla and Other Microbial Community Members in Biogeochemical Transformations in Oil Reservoirs.</title>
        <authorList>
            <person name="Hu P."/>
            <person name="Tom L."/>
            <person name="Singh A."/>
            <person name="Thomas B.C."/>
            <person name="Baker B.J."/>
            <person name="Piceno Y.M."/>
            <person name="Andersen G.L."/>
            <person name="Banfield J.F."/>
        </authorList>
    </citation>
    <scope>NUCLEOTIDE SEQUENCE [LARGE SCALE GENOMIC DNA]</scope>
    <source>
        <strain evidence="4">57_489</strain>
    </source>
</reference>
<feature type="region of interest" description="Disordered" evidence="1">
    <location>
        <begin position="130"/>
        <end position="157"/>
    </location>
</feature>
<dbReference type="PANTHER" id="PTHR42783:SF3">
    <property type="entry name" value="GLUTAMATE SYNTHASE [NADPH] SMALL CHAIN-RELATED"/>
    <property type="match status" value="1"/>
</dbReference>
<dbReference type="PANTHER" id="PTHR42783">
    <property type="entry name" value="GLUTAMATE SYNTHASE [NADPH] SMALL CHAIN"/>
    <property type="match status" value="1"/>
</dbReference>
<proteinExistence type="predicted"/>
<feature type="domain" description="Dihydroprymidine dehydrogenase" evidence="3">
    <location>
        <begin position="23"/>
        <end position="130"/>
    </location>
</feature>
<dbReference type="Gene3D" id="1.10.1060.10">
    <property type="entry name" value="Alpha-helical ferredoxin"/>
    <property type="match status" value="1"/>
</dbReference>
<evidence type="ECO:0000259" key="3">
    <source>
        <dbReference type="Pfam" id="PF14691"/>
    </source>
</evidence>
<dbReference type="Gene3D" id="3.50.50.60">
    <property type="entry name" value="FAD/NAD(P)-binding domain"/>
    <property type="match status" value="2"/>
</dbReference>
<evidence type="ECO:0000313" key="5">
    <source>
        <dbReference type="EMBL" id="KUK95634.1"/>
    </source>
</evidence>
<evidence type="ECO:0000313" key="4">
    <source>
        <dbReference type="EMBL" id="KUK44518.1"/>
    </source>
</evidence>